<protein>
    <submittedName>
        <fullName evidence="1">Uncharacterized protein</fullName>
    </submittedName>
</protein>
<dbReference type="EMBL" id="BAABDU010000011">
    <property type="protein sequence ID" value="GAA3784316.1"/>
    <property type="molecule type" value="Genomic_DNA"/>
</dbReference>
<keyword evidence="2" id="KW-1185">Reference proteome</keyword>
<name>A0ABP7H7K8_9FLAO</name>
<dbReference type="RefSeq" id="WP_345147348.1">
    <property type="nucleotide sequence ID" value="NZ_BAABDU010000011.1"/>
</dbReference>
<sequence length="188" mass="22387">MINMLKKTIIIIISFFYFPAISQNVKQDSCQLFFKEIGIRDFVLGSNYKDFLKDSKALKRKFKKEKIYGIDIVTFKENIILLKERRKIMFNLKFKQNILMAYDFEINIGNFRTAPDFYNRILKSLNKSKNYFIQGKSHSYMTVSEKCSKNFGLNTEKDASFLYGGISYESPIWEQQFKDYIEEIEQKQ</sequence>
<dbReference type="Proteomes" id="UP001500748">
    <property type="component" value="Unassembled WGS sequence"/>
</dbReference>
<proteinExistence type="predicted"/>
<evidence type="ECO:0000313" key="2">
    <source>
        <dbReference type="Proteomes" id="UP001500748"/>
    </source>
</evidence>
<organism evidence="1 2">
    <name type="scientific">Flavobacterium ginsengiterrae</name>
    <dbReference type="NCBI Taxonomy" id="871695"/>
    <lineage>
        <taxon>Bacteria</taxon>
        <taxon>Pseudomonadati</taxon>
        <taxon>Bacteroidota</taxon>
        <taxon>Flavobacteriia</taxon>
        <taxon>Flavobacteriales</taxon>
        <taxon>Flavobacteriaceae</taxon>
        <taxon>Flavobacterium</taxon>
    </lineage>
</organism>
<gene>
    <name evidence="1" type="ORF">GCM10022423_47010</name>
</gene>
<comment type="caution">
    <text evidence="1">The sequence shown here is derived from an EMBL/GenBank/DDBJ whole genome shotgun (WGS) entry which is preliminary data.</text>
</comment>
<accession>A0ABP7H7K8</accession>
<evidence type="ECO:0000313" key="1">
    <source>
        <dbReference type="EMBL" id="GAA3784316.1"/>
    </source>
</evidence>
<reference evidence="2" key="1">
    <citation type="journal article" date="2019" name="Int. J. Syst. Evol. Microbiol.">
        <title>The Global Catalogue of Microorganisms (GCM) 10K type strain sequencing project: providing services to taxonomists for standard genome sequencing and annotation.</title>
        <authorList>
            <consortium name="The Broad Institute Genomics Platform"/>
            <consortium name="The Broad Institute Genome Sequencing Center for Infectious Disease"/>
            <person name="Wu L."/>
            <person name="Ma J."/>
        </authorList>
    </citation>
    <scope>NUCLEOTIDE SEQUENCE [LARGE SCALE GENOMIC DNA]</scope>
    <source>
        <strain evidence="2">JCM 17337</strain>
    </source>
</reference>